<proteinExistence type="predicted"/>
<gene>
    <name evidence="2" type="ORF">H5410_031067</name>
</gene>
<comment type="caution">
    <text evidence="2">The sequence shown here is derived from an EMBL/GenBank/DDBJ whole genome shotgun (WGS) entry which is preliminary data.</text>
</comment>
<dbReference type="Proteomes" id="UP000824120">
    <property type="component" value="Chromosome 6"/>
</dbReference>
<name>A0A9J5YHF0_SOLCO</name>
<evidence type="ECO:0000313" key="2">
    <source>
        <dbReference type="EMBL" id="KAG5599697.1"/>
    </source>
</evidence>
<reference evidence="2 3" key="1">
    <citation type="submission" date="2020-09" db="EMBL/GenBank/DDBJ databases">
        <title>De no assembly of potato wild relative species, Solanum commersonii.</title>
        <authorList>
            <person name="Cho K."/>
        </authorList>
    </citation>
    <scope>NUCLEOTIDE SEQUENCE [LARGE SCALE GENOMIC DNA]</scope>
    <source>
        <strain evidence="2">LZ3.2</strain>
        <tissue evidence="2">Leaf</tissue>
    </source>
</reference>
<feature type="compositionally biased region" description="Basic and acidic residues" evidence="1">
    <location>
        <begin position="151"/>
        <end position="176"/>
    </location>
</feature>
<organism evidence="2 3">
    <name type="scientific">Solanum commersonii</name>
    <name type="common">Commerson's wild potato</name>
    <name type="synonym">Commerson's nightshade</name>
    <dbReference type="NCBI Taxonomy" id="4109"/>
    <lineage>
        <taxon>Eukaryota</taxon>
        <taxon>Viridiplantae</taxon>
        <taxon>Streptophyta</taxon>
        <taxon>Embryophyta</taxon>
        <taxon>Tracheophyta</taxon>
        <taxon>Spermatophyta</taxon>
        <taxon>Magnoliopsida</taxon>
        <taxon>eudicotyledons</taxon>
        <taxon>Gunneridae</taxon>
        <taxon>Pentapetalae</taxon>
        <taxon>asterids</taxon>
        <taxon>lamiids</taxon>
        <taxon>Solanales</taxon>
        <taxon>Solanaceae</taxon>
        <taxon>Solanoideae</taxon>
        <taxon>Solaneae</taxon>
        <taxon>Solanum</taxon>
    </lineage>
</organism>
<evidence type="ECO:0000256" key="1">
    <source>
        <dbReference type="SAM" id="MobiDB-lite"/>
    </source>
</evidence>
<feature type="non-terminal residue" evidence="2">
    <location>
        <position position="342"/>
    </location>
</feature>
<sequence>MSFSICERLFEGDLLKGKGIESNILGAIEELVVVQSLASVIGDIQPTFLEQESRSLEWVLHNLEAGDVVPETKLEDDPTKPERKIKRNGHGKMVEFYTKGDKRRYATRGEVQKLMGDALVENKVQTERNWRQRRDSHVPVEEPTSMPQHIRSSEIDSDDMVREVDKRKKEAKDERVKAKRAPKSVKKSPVKGIMWFKRPLLNQNLVLNGREFDLEILTEDGMSTIYYYVSLQSLEHLFEAPEPYLHEPEVREFYYKMELLNDGSIHATVRGVTISFNEEIMGIIFGVPARGIRSIEGCKPSSDFVQRATKRGDIKRVGLSKKFLRGEYQLLFELVNKVLVPR</sequence>
<feature type="compositionally biased region" description="Basic and acidic residues" evidence="1">
    <location>
        <begin position="128"/>
        <end position="140"/>
    </location>
</feature>
<evidence type="ECO:0000313" key="3">
    <source>
        <dbReference type="Proteomes" id="UP000824120"/>
    </source>
</evidence>
<keyword evidence="3" id="KW-1185">Reference proteome</keyword>
<feature type="region of interest" description="Disordered" evidence="1">
    <location>
        <begin position="128"/>
        <end position="183"/>
    </location>
</feature>
<accession>A0A9J5YHF0</accession>
<protein>
    <submittedName>
        <fullName evidence="2">Uncharacterized protein</fullName>
    </submittedName>
</protein>
<dbReference type="EMBL" id="JACXVP010000006">
    <property type="protein sequence ID" value="KAG5599697.1"/>
    <property type="molecule type" value="Genomic_DNA"/>
</dbReference>
<dbReference type="AlphaFoldDB" id="A0A9J5YHF0"/>